<gene>
    <name evidence="1" type="ORF">SAMN02745857_03503</name>
</gene>
<organism evidence="1 2">
    <name type="scientific">Andreprevotia lacus DSM 23236</name>
    <dbReference type="NCBI Taxonomy" id="1121001"/>
    <lineage>
        <taxon>Bacteria</taxon>
        <taxon>Pseudomonadati</taxon>
        <taxon>Pseudomonadota</taxon>
        <taxon>Betaproteobacteria</taxon>
        <taxon>Neisseriales</taxon>
        <taxon>Chitinibacteraceae</taxon>
        <taxon>Andreprevotia</taxon>
    </lineage>
</organism>
<protein>
    <submittedName>
        <fullName evidence="1">Uncharacterized protein</fullName>
    </submittedName>
</protein>
<dbReference type="AlphaFoldDB" id="A0A1W1XYF5"/>
<dbReference type="RefSeq" id="WP_084092451.1">
    <property type="nucleotide sequence ID" value="NZ_FWXD01000027.1"/>
</dbReference>
<evidence type="ECO:0000313" key="1">
    <source>
        <dbReference type="EMBL" id="SMC28953.1"/>
    </source>
</evidence>
<proteinExistence type="predicted"/>
<dbReference type="EMBL" id="FWXD01000027">
    <property type="protein sequence ID" value="SMC28953.1"/>
    <property type="molecule type" value="Genomic_DNA"/>
</dbReference>
<keyword evidence="2" id="KW-1185">Reference proteome</keyword>
<name>A0A1W1XYF5_9NEIS</name>
<sequence length="147" mass="15723">MVVFYRCSILALLIWAAVGAYCWATFALPPEGKVIGATRHQAQLDIPRPPNLRADLTTLGQSDLWGRTLSAAPVAAAASAPLETWTRIAVVREGKSAYVLLSGPKGELKPFSAGDTLPDGGKLTKVSPEEIVVRPVSGKPQTYRLLN</sequence>
<reference evidence="1 2" key="1">
    <citation type="submission" date="2017-04" db="EMBL/GenBank/DDBJ databases">
        <authorList>
            <person name="Afonso C.L."/>
            <person name="Miller P.J."/>
            <person name="Scott M.A."/>
            <person name="Spackman E."/>
            <person name="Goraichik I."/>
            <person name="Dimitrov K.M."/>
            <person name="Suarez D.L."/>
            <person name="Swayne D.E."/>
        </authorList>
    </citation>
    <scope>NUCLEOTIDE SEQUENCE [LARGE SCALE GENOMIC DNA]</scope>
    <source>
        <strain evidence="1 2">DSM 23236</strain>
    </source>
</reference>
<accession>A0A1W1XYF5</accession>
<dbReference type="STRING" id="1121001.SAMN02745857_03503"/>
<dbReference type="OrthoDB" id="8590516at2"/>
<dbReference type="Proteomes" id="UP000192761">
    <property type="component" value="Unassembled WGS sequence"/>
</dbReference>
<evidence type="ECO:0000313" key="2">
    <source>
        <dbReference type="Proteomes" id="UP000192761"/>
    </source>
</evidence>